<dbReference type="Proteomes" id="UP000827562">
    <property type="component" value="Segment"/>
</dbReference>
<comment type="similarity">
    <text evidence="1">Belongs to the AAA ATPase family. BCS1 subfamily.</text>
</comment>
<dbReference type="GeneID" id="75692091"/>
<name>A0AAE7RUT5_9CAUD</name>
<evidence type="ECO:0000313" key="4">
    <source>
        <dbReference type="Proteomes" id="UP000827562"/>
    </source>
</evidence>
<evidence type="ECO:0000259" key="2">
    <source>
        <dbReference type="SMART" id="SM00382"/>
    </source>
</evidence>
<dbReference type="GO" id="GO:0016887">
    <property type="term" value="F:ATP hydrolysis activity"/>
    <property type="evidence" value="ECO:0007669"/>
    <property type="project" value="InterPro"/>
</dbReference>
<dbReference type="SMART" id="SM00382">
    <property type="entry name" value="AAA"/>
    <property type="match status" value="1"/>
</dbReference>
<dbReference type="InterPro" id="IPR003593">
    <property type="entry name" value="AAA+_ATPase"/>
</dbReference>
<proteinExistence type="inferred from homology"/>
<sequence>MVKTYNNIAEYAKKLLIEANPYIDEKDIYITANTDIASTFRILKEKDLACIDTSGTEEIPLIHYTIYSESLKEKEKAFSKERACERILQGVVSYSCEGFTIISVRVINKEESPSEEDFILYAFTEAMYNRAFELAYKEGEIKYTIVPDNGVHRAIVRDSMMGKYLEYIKVEDIPSNSAIHQCKEDILKSTEFFFKNIPLFSRFGQKPLRKFLLCGEPGTGKTSICYDIAKEYQKDIPIVFVTDFDSLAKHISECAKVNKRTIVIFEDCEVGFRNSAIDSSILNFLDGIDRPNIQDGAIVIMTTNHPERIEARITKRPGRIDKLFFINALEGQSAVDVFNLYFGEFMKENNFDATTQTAKEAIEIIASGMTGAQIKELFNSYVCYMVSEAKDFNLNDVFNTKVELFKSFDDMDKNYNSIEANKEFDKARGKILSVLNR</sequence>
<accession>A0AAE7RUT5</accession>
<dbReference type="SUPFAM" id="SSF52540">
    <property type="entry name" value="P-loop containing nucleoside triphosphate hydrolases"/>
    <property type="match status" value="1"/>
</dbReference>
<dbReference type="RefSeq" id="YP_010359398.1">
    <property type="nucleotide sequence ID" value="NC_062772.1"/>
</dbReference>
<gene>
    <name evidence="3" type="primary">gp_16597</name>
</gene>
<dbReference type="KEGG" id="vg:75692091"/>
<dbReference type="GO" id="GO:0005524">
    <property type="term" value="F:ATP binding"/>
    <property type="evidence" value="ECO:0007669"/>
    <property type="project" value="InterPro"/>
</dbReference>
<feature type="domain" description="AAA+ ATPase" evidence="2">
    <location>
        <begin position="207"/>
        <end position="330"/>
    </location>
</feature>
<dbReference type="Pfam" id="PF00004">
    <property type="entry name" value="AAA"/>
    <property type="match status" value="1"/>
</dbReference>
<keyword evidence="4" id="KW-1185">Reference proteome</keyword>
<dbReference type="Gene3D" id="3.40.50.300">
    <property type="entry name" value="P-loop containing nucleotide triphosphate hydrolases"/>
    <property type="match status" value="1"/>
</dbReference>
<dbReference type="InterPro" id="IPR027417">
    <property type="entry name" value="P-loop_NTPase"/>
</dbReference>
<evidence type="ECO:0000313" key="3">
    <source>
        <dbReference type="EMBL" id="QWM89826.1"/>
    </source>
</evidence>
<dbReference type="InterPro" id="IPR003959">
    <property type="entry name" value="ATPase_AAA_core"/>
</dbReference>
<evidence type="ECO:0000256" key="1">
    <source>
        <dbReference type="ARBA" id="ARBA00007448"/>
    </source>
</evidence>
<protein>
    <recommendedName>
        <fullName evidence="2">AAA+ ATPase domain-containing protein</fullName>
    </recommendedName>
</protein>
<dbReference type="PANTHER" id="PTHR23070">
    <property type="entry name" value="BCS1 AAA-TYPE ATPASE"/>
    <property type="match status" value="1"/>
</dbReference>
<reference evidence="3 4" key="1">
    <citation type="submission" date="2021-04" db="EMBL/GenBank/DDBJ databases">
        <authorList>
            <person name="Shkoporov A.N."/>
            <person name="Stockdale S.R."/>
            <person name="Guerin E."/>
            <person name="Ross R.P."/>
            <person name="Hill C."/>
        </authorList>
    </citation>
    <scope>NUCLEOTIDE SEQUENCE [LARGE SCALE GENOMIC DNA]</scope>
    <source>
        <strain evidence="4">cr77_1</strain>
    </source>
</reference>
<organism evidence="3 4">
    <name type="scientific">uncultured phage cr77_1</name>
    <dbReference type="NCBI Taxonomy" id="2986410"/>
    <lineage>
        <taxon>Viruses</taxon>
        <taxon>Duplodnaviria</taxon>
        <taxon>Heunggongvirae</taxon>
        <taxon>Uroviricota</taxon>
        <taxon>Caudoviricetes</taxon>
        <taxon>Crassvirales</taxon>
        <taxon>Suoliviridae</taxon>
        <taxon>Boorivirinae</taxon>
        <taxon>Canhaevirus</taxon>
        <taxon>Canhaevirus faecalis</taxon>
    </lineage>
</organism>
<dbReference type="EMBL" id="MZ130482">
    <property type="protein sequence ID" value="QWM89826.1"/>
    <property type="molecule type" value="Genomic_DNA"/>
</dbReference>
<dbReference type="InterPro" id="IPR050747">
    <property type="entry name" value="Mitochondrial_chaperone_BCS1"/>
</dbReference>